<accession>A0A370GFI6</accession>
<comment type="caution">
    <text evidence="1">The sequence shown here is derived from an EMBL/GenBank/DDBJ whole genome shotgun (WGS) entry which is preliminary data.</text>
</comment>
<name>A0A370GFI6_GLULI</name>
<sequence>MIIADYPACDLKTQHALAGVVGAEITDQRQAHIAERANILQADIGNARKARYLSQGLANRMWRQVDAVRTDADALQRRQGFLSAAERASYDRQLDSIAGRLCR</sequence>
<reference evidence="1 2" key="1">
    <citation type="submission" date="2018-07" db="EMBL/GenBank/DDBJ databases">
        <title>Genomic Encyclopedia of Type Strains, Phase IV (KMG-IV): sequencing the most valuable type-strain genomes for metagenomic binning, comparative biology and taxonomic classification.</title>
        <authorList>
            <person name="Goeker M."/>
        </authorList>
    </citation>
    <scope>NUCLEOTIDE SEQUENCE [LARGE SCALE GENOMIC DNA]</scope>
    <source>
        <strain evidence="1 2">DSM 5603</strain>
    </source>
</reference>
<gene>
    <name evidence="1" type="ORF">C7453_101542</name>
</gene>
<evidence type="ECO:0000313" key="1">
    <source>
        <dbReference type="EMBL" id="RDI40743.1"/>
    </source>
</evidence>
<protein>
    <submittedName>
        <fullName evidence="1">Uncharacterized protein</fullName>
    </submittedName>
</protein>
<dbReference type="EMBL" id="QQAW01000001">
    <property type="protein sequence ID" value="RDI40743.1"/>
    <property type="molecule type" value="Genomic_DNA"/>
</dbReference>
<organism evidence="1 2">
    <name type="scientific">Gluconacetobacter liquefaciens</name>
    <name type="common">Acetobacter liquefaciens</name>
    <dbReference type="NCBI Taxonomy" id="89584"/>
    <lineage>
        <taxon>Bacteria</taxon>
        <taxon>Pseudomonadati</taxon>
        <taxon>Pseudomonadota</taxon>
        <taxon>Alphaproteobacteria</taxon>
        <taxon>Acetobacterales</taxon>
        <taxon>Acetobacteraceae</taxon>
        <taxon>Gluconacetobacter</taxon>
    </lineage>
</organism>
<dbReference type="Proteomes" id="UP000254958">
    <property type="component" value="Unassembled WGS sequence"/>
</dbReference>
<proteinExistence type="predicted"/>
<evidence type="ECO:0000313" key="2">
    <source>
        <dbReference type="Proteomes" id="UP000254958"/>
    </source>
</evidence>
<dbReference type="AlphaFoldDB" id="A0A370GFI6"/>
<dbReference type="RefSeq" id="WP_218023892.1">
    <property type="nucleotide sequence ID" value="NZ_BJMI01000010.1"/>
</dbReference>
<keyword evidence="2" id="KW-1185">Reference proteome</keyword>